<dbReference type="Gene3D" id="1.10.8.60">
    <property type="match status" value="1"/>
</dbReference>
<dbReference type="InterPro" id="IPR012763">
    <property type="entry name" value="DNA_pol_III_sug/sutau_N"/>
</dbReference>
<dbReference type="EMBL" id="LSDB01000001">
    <property type="protein sequence ID" value="KXB58994.1"/>
    <property type="molecule type" value="Genomic_DNA"/>
</dbReference>
<dbReference type="CDD" id="cd18137">
    <property type="entry name" value="HLD_clamp_pol_III_gamma_tau"/>
    <property type="match status" value="1"/>
</dbReference>
<dbReference type="Gene3D" id="3.40.50.300">
    <property type="entry name" value="P-loop containing nucleotide triphosphate hydrolases"/>
    <property type="match status" value="1"/>
</dbReference>
<dbReference type="PANTHER" id="PTHR11669">
    <property type="entry name" value="REPLICATION FACTOR C / DNA POLYMERASE III GAMMA-TAU SUBUNIT"/>
    <property type="match status" value="1"/>
</dbReference>
<name>A0ABR5TNI8_9BACL</name>
<gene>
    <name evidence="11" type="ORF">HMPREF1871_00061</name>
</gene>
<accession>A0ABR5TNI8</accession>
<reference evidence="11 12" key="1">
    <citation type="submission" date="2016-01" db="EMBL/GenBank/DDBJ databases">
        <authorList>
            <person name="Mitreva M."/>
            <person name="Pepin K.H."/>
            <person name="Mihindukulasuriya K.A."/>
            <person name="Fulton R."/>
            <person name="Fronick C."/>
            <person name="O'Laughlin M."/>
            <person name="Miner T."/>
            <person name="Herter B."/>
            <person name="Rosa B.A."/>
            <person name="Cordes M."/>
            <person name="Tomlinson C."/>
            <person name="Wollam A."/>
            <person name="Palsikar V.B."/>
            <person name="Mardis E.R."/>
            <person name="Wilson R.K."/>
        </authorList>
    </citation>
    <scope>NUCLEOTIDE SEQUENCE [LARGE SCALE GENOMIC DNA]</scope>
    <source>
        <strain evidence="11 12">KA00071</strain>
    </source>
</reference>
<dbReference type="RefSeq" id="WP_066128379.1">
    <property type="nucleotide sequence ID" value="NZ_KQ959854.1"/>
</dbReference>
<evidence type="ECO:0000256" key="5">
    <source>
        <dbReference type="ARBA" id="ARBA00022833"/>
    </source>
</evidence>
<dbReference type="SUPFAM" id="SSF52540">
    <property type="entry name" value="P-loop containing nucleoside triphosphate hydrolases"/>
    <property type="match status" value="1"/>
</dbReference>
<dbReference type="PANTHER" id="PTHR11669:SF0">
    <property type="entry name" value="PROTEIN STICHEL-LIKE 2"/>
    <property type="match status" value="1"/>
</dbReference>
<keyword evidence="7" id="KW-0808">Transferase</keyword>
<keyword evidence="3" id="KW-0479">Metal-binding</keyword>
<evidence type="ECO:0000313" key="11">
    <source>
        <dbReference type="EMBL" id="KXB58994.1"/>
    </source>
</evidence>
<keyword evidence="9" id="KW-0175">Coiled coil</keyword>
<keyword evidence="7" id="KW-0548">Nucleotidyltransferase</keyword>
<dbReference type="InterPro" id="IPR045085">
    <property type="entry name" value="HLD_clamp_pol_III_gamma_tau"/>
</dbReference>
<dbReference type="InterPro" id="IPR027417">
    <property type="entry name" value="P-loop_NTPase"/>
</dbReference>
<evidence type="ECO:0000256" key="8">
    <source>
        <dbReference type="ARBA" id="ARBA00049244"/>
    </source>
</evidence>
<dbReference type="CDD" id="cd00009">
    <property type="entry name" value="AAA"/>
    <property type="match status" value="1"/>
</dbReference>
<dbReference type="InterPro" id="IPR050238">
    <property type="entry name" value="DNA_Rep/Repair_Clamp_Loader"/>
</dbReference>
<dbReference type="Proteomes" id="UP000070467">
    <property type="component" value="Unassembled WGS sequence"/>
</dbReference>
<evidence type="ECO:0000259" key="10">
    <source>
        <dbReference type="SMART" id="SM00382"/>
    </source>
</evidence>
<dbReference type="InterPro" id="IPR008921">
    <property type="entry name" value="DNA_pol3_clamp-load_cplx_C"/>
</dbReference>
<evidence type="ECO:0000256" key="1">
    <source>
        <dbReference type="ARBA" id="ARBA00006360"/>
    </source>
</evidence>
<evidence type="ECO:0000256" key="9">
    <source>
        <dbReference type="SAM" id="Coils"/>
    </source>
</evidence>
<comment type="similarity">
    <text evidence="1">Belongs to the DnaX/STICHEL family.</text>
</comment>
<feature type="coiled-coil region" evidence="9">
    <location>
        <begin position="348"/>
        <end position="382"/>
    </location>
</feature>
<sequence>MFKSLYRKYRPKKFIDVVGQENVVKVLKNEIDQKKIAHAYIFYGPRGTGKTSLAKIFSNEVNNNKEYLQESVDIIEIDAASNNGVDEIRDLKENIKFSPTESKYKVYIIDEVHMLTNSAFNALLKTLEEPPSHIIFILATTEIYKIPKTIISRCQRFEFKNLTEKEIVSRISYIANEENIKIDIKALEKIAQASKGGLRDAIGLLEQASNLRDDKISLEDILDITSSISEEDIVNFYELILNNNTSKALEEYEKFLESSKDTDNIIVELISLSKDIIVYKNTLNENFCNYKVSKLENILKTIPINTIYENVDELSKTQTNIRFSKEEISYMQICIIKMCSNCKEKPEVNKETEIVKKLEEKIKKLEDKVEKLEENYNNKIKESKDIFINNENLDILDTNSKITDYIIPDKEEIISIIENSSEVLTNYANNVLSKIVKESTKINNEFKNIFLNSKIYKSSKNGGIIIFDDVQNIFKINSNIQYKDVIQEQLCKILEVKYNIFILQREQYNYLLENIKNNLINDNNVKNSKKENKKVTDIEKLFSEIIVEK</sequence>
<dbReference type="Gene3D" id="1.20.272.10">
    <property type="match status" value="1"/>
</dbReference>
<keyword evidence="7" id="KW-0239">DNA-directed DNA polymerase</keyword>
<comment type="caution">
    <text evidence="11">The sequence shown here is derived from an EMBL/GenBank/DDBJ whole genome shotgun (WGS) entry which is preliminary data.</text>
</comment>
<protein>
    <recommendedName>
        <fullName evidence="2">DNA-directed DNA polymerase</fullName>
        <ecNumber evidence="2">2.7.7.7</ecNumber>
    </recommendedName>
</protein>
<evidence type="ECO:0000256" key="7">
    <source>
        <dbReference type="ARBA" id="ARBA00022932"/>
    </source>
</evidence>
<dbReference type="NCBIfam" id="NF004046">
    <property type="entry name" value="PRK05563.1"/>
    <property type="match status" value="1"/>
</dbReference>
<comment type="catalytic activity">
    <reaction evidence="8">
        <text>DNA(n) + a 2'-deoxyribonucleoside 5'-triphosphate = DNA(n+1) + diphosphate</text>
        <dbReference type="Rhea" id="RHEA:22508"/>
        <dbReference type="Rhea" id="RHEA-COMP:17339"/>
        <dbReference type="Rhea" id="RHEA-COMP:17340"/>
        <dbReference type="ChEBI" id="CHEBI:33019"/>
        <dbReference type="ChEBI" id="CHEBI:61560"/>
        <dbReference type="ChEBI" id="CHEBI:173112"/>
        <dbReference type="EC" id="2.7.7.7"/>
    </reaction>
</comment>
<organism evidence="11 12">
    <name type="scientific">Gemelliphila asaccharolytica</name>
    <dbReference type="NCBI Taxonomy" id="502393"/>
    <lineage>
        <taxon>Bacteria</taxon>
        <taxon>Bacillati</taxon>
        <taxon>Bacillota</taxon>
        <taxon>Bacilli</taxon>
        <taxon>Bacillales</taxon>
        <taxon>Gemellaceae</taxon>
        <taxon>Gemelliphila</taxon>
    </lineage>
</organism>
<evidence type="ECO:0000256" key="6">
    <source>
        <dbReference type="ARBA" id="ARBA00022840"/>
    </source>
</evidence>
<keyword evidence="4" id="KW-0547">Nucleotide-binding</keyword>
<feature type="domain" description="AAA+ ATPase" evidence="10">
    <location>
        <begin position="36"/>
        <end position="163"/>
    </location>
</feature>
<proteinExistence type="inferred from homology"/>
<dbReference type="InterPro" id="IPR001270">
    <property type="entry name" value="ClpA/B"/>
</dbReference>
<dbReference type="InterPro" id="IPR003593">
    <property type="entry name" value="AAA+_ATPase"/>
</dbReference>
<dbReference type="PRINTS" id="PR00300">
    <property type="entry name" value="CLPPROTEASEA"/>
</dbReference>
<evidence type="ECO:0000313" key="12">
    <source>
        <dbReference type="Proteomes" id="UP000070467"/>
    </source>
</evidence>
<evidence type="ECO:0000256" key="2">
    <source>
        <dbReference type="ARBA" id="ARBA00012417"/>
    </source>
</evidence>
<evidence type="ECO:0000256" key="3">
    <source>
        <dbReference type="ARBA" id="ARBA00022723"/>
    </source>
</evidence>
<dbReference type="Pfam" id="PF22608">
    <property type="entry name" value="DNAX_ATPase_lid"/>
    <property type="match status" value="1"/>
</dbReference>
<keyword evidence="5" id="KW-0862">Zinc</keyword>
<dbReference type="SUPFAM" id="SSF48019">
    <property type="entry name" value="post-AAA+ oligomerization domain-like"/>
    <property type="match status" value="1"/>
</dbReference>
<keyword evidence="12" id="KW-1185">Reference proteome</keyword>
<dbReference type="Pfam" id="PF13177">
    <property type="entry name" value="DNA_pol3_delta2"/>
    <property type="match status" value="1"/>
</dbReference>
<dbReference type="NCBIfam" id="TIGR02397">
    <property type="entry name" value="dnaX_nterm"/>
    <property type="match status" value="1"/>
</dbReference>
<evidence type="ECO:0000256" key="4">
    <source>
        <dbReference type="ARBA" id="ARBA00022741"/>
    </source>
</evidence>
<dbReference type="EC" id="2.7.7.7" evidence="2"/>
<dbReference type="SMART" id="SM00382">
    <property type="entry name" value="AAA"/>
    <property type="match status" value="1"/>
</dbReference>
<keyword evidence="6" id="KW-0067">ATP-binding</keyword>